<name>A0A0D0GT15_9SPHI</name>
<feature type="transmembrane region" description="Helical" evidence="1">
    <location>
        <begin position="102"/>
        <end position="123"/>
    </location>
</feature>
<dbReference type="AlphaFoldDB" id="A0A0D0GT15"/>
<dbReference type="STRING" id="1503925.TH53_08240"/>
<sequence>MIFIITSAIMIRQSRNFFYLDGTKKRFSILNLEFPSSRSSISILIRQIKKLPVIESKMVFSALRGHLYTDFFFMPGVYVGVLLLCLTASCESSGYISDLFKALAWLQPLAWFCDIIENIYLLGQLKKPIPASARFFIFYRLLEITKWGLSFTGFLLAILQLIYHHL</sequence>
<keyword evidence="1" id="KW-0812">Transmembrane</keyword>
<gene>
    <name evidence="2" type="ORF">TH53_08240</name>
</gene>
<protein>
    <submittedName>
        <fullName evidence="2">Uncharacterized protein</fullName>
    </submittedName>
</protein>
<organism evidence="2 3">
    <name type="scientific">Pedobacter lusitanus</name>
    <dbReference type="NCBI Taxonomy" id="1503925"/>
    <lineage>
        <taxon>Bacteria</taxon>
        <taxon>Pseudomonadati</taxon>
        <taxon>Bacteroidota</taxon>
        <taxon>Sphingobacteriia</taxon>
        <taxon>Sphingobacteriales</taxon>
        <taxon>Sphingobacteriaceae</taxon>
        <taxon>Pedobacter</taxon>
    </lineage>
</organism>
<comment type="caution">
    <text evidence="2">The sequence shown here is derived from an EMBL/GenBank/DDBJ whole genome shotgun (WGS) entry which is preliminary data.</text>
</comment>
<keyword evidence="3" id="KW-1185">Reference proteome</keyword>
<feature type="transmembrane region" description="Helical" evidence="1">
    <location>
        <begin position="67"/>
        <end position="90"/>
    </location>
</feature>
<reference evidence="2 3" key="1">
    <citation type="submission" date="2015-01" db="EMBL/GenBank/DDBJ databases">
        <title>Draft genome sequence of Pedobacter sp. NL19 isolated from sludge of an effluent treatment pond in an abandoned uranium mine.</title>
        <authorList>
            <person name="Santos T."/>
            <person name="Caetano T."/>
            <person name="Covas C."/>
            <person name="Cruz A."/>
            <person name="Mendo S."/>
        </authorList>
    </citation>
    <scope>NUCLEOTIDE SEQUENCE [LARGE SCALE GENOMIC DNA]</scope>
    <source>
        <strain evidence="2 3">NL19</strain>
    </source>
</reference>
<evidence type="ECO:0000313" key="3">
    <source>
        <dbReference type="Proteomes" id="UP000032049"/>
    </source>
</evidence>
<dbReference type="Proteomes" id="UP000032049">
    <property type="component" value="Unassembled WGS sequence"/>
</dbReference>
<dbReference type="EMBL" id="JXRA01000031">
    <property type="protein sequence ID" value="KIO77626.1"/>
    <property type="molecule type" value="Genomic_DNA"/>
</dbReference>
<keyword evidence="1" id="KW-1133">Transmembrane helix</keyword>
<feature type="transmembrane region" description="Helical" evidence="1">
    <location>
        <begin position="144"/>
        <end position="163"/>
    </location>
</feature>
<proteinExistence type="predicted"/>
<evidence type="ECO:0000313" key="2">
    <source>
        <dbReference type="EMBL" id="KIO77626.1"/>
    </source>
</evidence>
<evidence type="ECO:0000256" key="1">
    <source>
        <dbReference type="SAM" id="Phobius"/>
    </source>
</evidence>
<accession>A0A0D0GT15</accession>
<keyword evidence="1" id="KW-0472">Membrane</keyword>